<evidence type="ECO:0000313" key="2">
    <source>
        <dbReference type="EMBL" id="EGC86390.1"/>
    </source>
</evidence>
<reference evidence="2 3" key="1">
    <citation type="submission" date="2011-02" db="EMBL/GenBank/DDBJ databases">
        <authorList>
            <person name="Durkin A.S."/>
            <person name="Madupu R."/>
            <person name="Torralba M."/>
            <person name="Gillis M."/>
            <person name="Methe B."/>
            <person name="Sutton G."/>
            <person name="Nelson K.E."/>
        </authorList>
    </citation>
    <scope>NUCLEOTIDE SEQUENCE [LARGE SCALE GENOMIC DNA]</scope>
    <source>
        <strain evidence="2 3">CRIS 18C-A</strain>
    </source>
</reference>
<gene>
    <name evidence="2" type="ORF">HMPREF9303_0432</name>
</gene>
<name>F0H713_9BACT</name>
<accession>F0H713</accession>
<feature type="region of interest" description="Disordered" evidence="1">
    <location>
        <begin position="20"/>
        <end position="95"/>
    </location>
</feature>
<evidence type="ECO:0000256" key="1">
    <source>
        <dbReference type="SAM" id="MobiDB-lite"/>
    </source>
</evidence>
<organism evidence="2 3">
    <name type="scientific">Prevotella denticola CRIS 18C-A</name>
    <dbReference type="NCBI Taxonomy" id="944557"/>
    <lineage>
        <taxon>Bacteria</taxon>
        <taxon>Pseudomonadati</taxon>
        <taxon>Bacteroidota</taxon>
        <taxon>Bacteroidia</taxon>
        <taxon>Bacteroidales</taxon>
        <taxon>Prevotellaceae</taxon>
        <taxon>Prevotella</taxon>
    </lineage>
</organism>
<proteinExistence type="predicted"/>
<protein>
    <submittedName>
        <fullName evidence="2">Uncharacterized protein</fullName>
    </submittedName>
</protein>
<dbReference type="Proteomes" id="UP000003155">
    <property type="component" value="Unassembled WGS sequence"/>
</dbReference>
<dbReference type="AlphaFoldDB" id="F0H713"/>
<dbReference type="EMBL" id="AEXO01000066">
    <property type="protein sequence ID" value="EGC86390.1"/>
    <property type="molecule type" value="Genomic_DNA"/>
</dbReference>
<sequence length="95" mass="10514">MPGKTKREHLPDHASAAAAAFLPTSSLNRCRQNKHRPPDTAHTAIRPPTPQPRDLPTAVLSRRRITEDRPQKSTANHHGNRTLTTLPSKAFLPSD</sequence>
<keyword evidence="3" id="KW-1185">Reference proteome</keyword>
<evidence type="ECO:0000313" key="3">
    <source>
        <dbReference type="Proteomes" id="UP000003155"/>
    </source>
</evidence>
<feature type="compositionally biased region" description="Polar residues" evidence="1">
    <location>
        <begin position="72"/>
        <end position="87"/>
    </location>
</feature>
<comment type="caution">
    <text evidence="2">The sequence shown here is derived from an EMBL/GenBank/DDBJ whole genome shotgun (WGS) entry which is preliminary data.</text>
</comment>